<accession>A0AAD5J487</accession>
<protein>
    <submittedName>
        <fullName evidence="1">Uncharacterized protein</fullName>
    </submittedName>
</protein>
<gene>
    <name evidence="1" type="ORF">LWI28_009146</name>
</gene>
<evidence type="ECO:0000313" key="2">
    <source>
        <dbReference type="Proteomes" id="UP001064489"/>
    </source>
</evidence>
<comment type="caution">
    <text evidence="1">The sequence shown here is derived from an EMBL/GenBank/DDBJ whole genome shotgun (WGS) entry which is preliminary data.</text>
</comment>
<evidence type="ECO:0000313" key="1">
    <source>
        <dbReference type="EMBL" id="KAI9185648.1"/>
    </source>
</evidence>
<reference evidence="1" key="2">
    <citation type="submission" date="2023-02" db="EMBL/GenBank/DDBJ databases">
        <authorList>
            <person name="Swenson N.G."/>
            <person name="Wegrzyn J.L."/>
            <person name="Mcevoy S.L."/>
        </authorList>
    </citation>
    <scope>NUCLEOTIDE SEQUENCE</scope>
    <source>
        <strain evidence="1">91603</strain>
        <tissue evidence="1">Leaf</tissue>
    </source>
</reference>
<reference evidence="1" key="1">
    <citation type="journal article" date="2022" name="Plant J.">
        <title>Strategies of tolerance reflected in two North American maple genomes.</title>
        <authorList>
            <person name="McEvoy S.L."/>
            <person name="Sezen U.U."/>
            <person name="Trouern-Trend A."/>
            <person name="McMahon S.M."/>
            <person name="Schaberg P.G."/>
            <person name="Yang J."/>
            <person name="Wegrzyn J.L."/>
            <person name="Swenson N.G."/>
        </authorList>
    </citation>
    <scope>NUCLEOTIDE SEQUENCE</scope>
    <source>
        <strain evidence="1">91603</strain>
    </source>
</reference>
<keyword evidence="2" id="KW-1185">Reference proteome</keyword>
<proteinExistence type="predicted"/>
<dbReference type="EMBL" id="JAJSOW010000100">
    <property type="protein sequence ID" value="KAI9185648.1"/>
    <property type="molecule type" value="Genomic_DNA"/>
</dbReference>
<sequence length="164" mass="18477">MFLYACMLLDLPKQETQIRNLICAYIAQEICSTICLIEIADLLAGYNLKNQDTKTIYIKFMDAFVFARREATEEDLDFALLEDLDSLKRGVIPDLITIADSCSQNTAMGSDLDSIGVVLRHGGGGLLHGENPQLQLHGYNDVALDDKRVSQDWISEWWWISESS</sequence>
<dbReference type="AlphaFoldDB" id="A0AAD5J487"/>
<name>A0AAD5J487_ACENE</name>
<dbReference type="Proteomes" id="UP001064489">
    <property type="component" value="Chromosome 3"/>
</dbReference>
<organism evidence="1 2">
    <name type="scientific">Acer negundo</name>
    <name type="common">Box elder</name>
    <dbReference type="NCBI Taxonomy" id="4023"/>
    <lineage>
        <taxon>Eukaryota</taxon>
        <taxon>Viridiplantae</taxon>
        <taxon>Streptophyta</taxon>
        <taxon>Embryophyta</taxon>
        <taxon>Tracheophyta</taxon>
        <taxon>Spermatophyta</taxon>
        <taxon>Magnoliopsida</taxon>
        <taxon>eudicotyledons</taxon>
        <taxon>Gunneridae</taxon>
        <taxon>Pentapetalae</taxon>
        <taxon>rosids</taxon>
        <taxon>malvids</taxon>
        <taxon>Sapindales</taxon>
        <taxon>Sapindaceae</taxon>
        <taxon>Hippocastanoideae</taxon>
        <taxon>Acereae</taxon>
        <taxon>Acer</taxon>
    </lineage>
</organism>